<dbReference type="Gene3D" id="3.20.20.480">
    <property type="entry name" value="Trimethylamine methyltransferase-like"/>
    <property type="match status" value="1"/>
</dbReference>
<evidence type="ECO:0000256" key="2">
    <source>
        <dbReference type="ARBA" id="ARBA00022603"/>
    </source>
</evidence>
<protein>
    <submittedName>
        <fullName evidence="4">Uncharacterized protein</fullName>
    </submittedName>
</protein>
<evidence type="ECO:0000256" key="3">
    <source>
        <dbReference type="ARBA" id="ARBA00022679"/>
    </source>
</evidence>
<dbReference type="GO" id="GO:0015948">
    <property type="term" value="P:methanogenesis"/>
    <property type="evidence" value="ECO:0007669"/>
    <property type="project" value="InterPro"/>
</dbReference>
<dbReference type="AlphaFoldDB" id="X1IWA4"/>
<dbReference type="InterPro" id="IPR038601">
    <property type="entry name" value="MttB-like_sf"/>
</dbReference>
<dbReference type="GO" id="GO:0032259">
    <property type="term" value="P:methylation"/>
    <property type="evidence" value="ECO:0007669"/>
    <property type="project" value="UniProtKB-KW"/>
</dbReference>
<dbReference type="GO" id="GO:0008168">
    <property type="term" value="F:methyltransferase activity"/>
    <property type="evidence" value="ECO:0007669"/>
    <property type="project" value="UniProtKB-KW"/>
</dbReference>
<reference evidence="4" key="1">
    <citation type="journal article" date="2014" name="Front. Microbiol.">
        <title>High frequency of phylogenetically diverse reductive dehalogenase-homologous genes in deep subseafloor sedimentary metagenomes.</title>
        <authorList>
            <person name="Kawai M."/>
            <person name="Futagami T."/>
            <person name="Toyoda A."/>
            <person name="Takaki Y."/>
            <person name="Nishi S."/>
            <person name="Hori S."/>
            <person name="Arai W."/>
            <person name="Tsubouchi T."/>
            <person name="Morono Y."/>
            <person name="Uchiyama I."/>
            <person name="Ito T."/>
            <person name="Fujiyama A."/>
            <person name="Inagaki F."/>
            <person name="Takami H."/>
        </authorList>
    </citation>
    <scope>NUCLEOTIDE SEQUENCE</scope>
    <source>
        <strain evidence="4">Expedition CK06-06</strain>
    </source>
</reference>
<dbReference type="Pfam" id="PF06253">
    <property type="entry name" value="MTTB"/>
    <property type="match status" value="1"/>
</dbReference>
<gene>
    <name evidence="4" type="ORF">S03H2_60008</name>
</gene>
<organism evidence="4">
    <name type="scientific">marine sediment metagenome</name>
    <dbReference type="NCBI Taxonomy" id="412755"/>
    <lineage>
        <taxon>unclassified sequences</taxon>
        <taxon>metagenomes</taxon>
        <taxon>ecological metagenomes</taxon>
    </lineage>
</organism>
<dbReference type="InterPro" id="IPR010426">
    <property type="entry name" value="MTTB_MeTrfase"/>
</dbReference>
<accession>X1IWA4</accession>
<dbReference type="EMBL" id="BARU01038634">
    <property type="protein sequence ID" value="GAH86736.1"/>
    <property type="molecule type" value="Genomic_DNA"/>
</dbReference>
<name>X1IWA4_9ZZZZ</name>
<comment type="caution">
    <text evidence="4">The sequence shown here is derived from an EMBL/GenBank/DDBJ whole genome shotgun (WGS) entry which is preliminary data.</text>
</comment>
<keyword evidence="2" id="KW-0489">Methyltransferase</keyword>
<keyword evidence="3" id="KW-0808">Transferase</keyword>
<feature type="non-terminal residue" evidence="4">
    <location>
        <position position="145"/>
    </location>
</feature>
<proteinExistence type="inferred from homology"/>
<evidence type="ECO:0000313" key="4">
    <source>
        <dbReference type="EMBL" id="GAH86736.1"/>
    </source>
</evidence>
<evidence type="ECO:0000256" key="1">
    <source>
        <dbReference type="ARBA" id="ARBA00007137"/>
    </source>
</evidence>
<comment type="similarity">
    <text evidence="1">Belongs to the trimethylamine methyltransferase family.</text>
</comment>
<sequence length="145" mass="16716">MGFNLKIKRYEILSNNEVDLINSISLKILEEIGVKIYHDELLDKLKNKDVEVDRKTKIVKFSRELVLDAIKESNKKHILYGRNRNNKAEFGYNMFNFNGSSGQHLILDQETLKRRKPSLSDLRDSIIIGESLENINIIGAMVVPT</sequence>